<accession>A0AAP0PNC3</accession>
<dbReference type="EMBL" id="JBBNAG010000003">
    <property type="protein sequence ID" value="KAK9148749.1"/>
    <property type="molecule type" value="Genomic_DNA"/>
</dbReference>
<sequence>MFVKHTLRSRFVASCGESARVTQPRRSAADARLVVRETARAGLLEGEAAQSVRLRPHRRCRGGDLRARDGESCRESRSRWWRLASTRRREQRGRSSDGESGEADPERWRLASARGRELRPSRFAKFVEIILIPHMTVPIIHNMRIITILAMHRYNPTSLGSCQTHRFLNMKEINNEEENEMKFDIISDKPEKPQIESEEDQPLVLVQPATLSCTFGTPYKVVEVKERSRIFYTVDTFVLDDPDATYSFVLEVPNELLNMKDGVHVSLPKYIDASFVVDISKGEGIT</sequence>
<gene>
    <name evidence="2" type="ORF">Scep_007506</name>
</gene>
<proteinExistence type="predicted"/>
<dbReference type="AlphaFoldDB" id="A0AAP0PNC3"/>
<dbReference type="Proteomes" id="UP001419268">
    <property type="component" value="Unassembled WGS sequence"/>
</dbReference>
<evidence type="ECO:0000256" key="1">
    <source>
        <dbReference type="SAM" id="MobiDB-lite"/>
    </source>
</evidence>
<feature type="region of interest" description="Disordered" evidence="1">
    <location>
        <begin position="86"/>
        <end position="107"/>
    </location>
</feature>
<evidence type="ECO:0000313" key="3">
    <source>
        <dbReference type="Proteomes" id="UP001419268"/>
    </source>
</evidence>
<reference evidence="2 3" key="1">
    <citation type="submission" date="2024-01" db="EMBL/GenBank/DDBJ databases">
        <title>Genome assemblies of Stephania.</title>
        <authorList>
            <person name="Yang L."/>
        </authorList>
    </citation>
    <scope>NUCLEOTIDE SEQUENCE [LARGE SCALE GENOMIC DNA]</scope>
    <source>
        <strain evidence="2">JXDWG</strain>
        <tissue evidence="2">Leaf</tissue>
    </source>
</reference>
<evidence type="ECO:0000313" key="2">
    <source>
        <dbReference type="EMBL" id="KAK9148749.1"/>
    </source>
</evidence>
<organism evidence="2 3">
    <name type="scientific">Stephania cephalantha</name>
    <dbReference type="NCBI Taxonomy" id="152367"/>
    <lineage>
        <taxon>Eukaryota</taxon>
        <taxon>Viridiplantae</taxon>
        <taxon>Streptophyta</taxon>
        <taxon>Embryophyta</taxon>
        <taxon>Tracheophyta</taxon>
        <taxon>Spermatophyta</taxon>
        <taxon>Magnoliopsida</taxon>
        <taxon>Ranunculales</taxon>
        <taxon>Menispermaceae</taxon>
        <taxon>Menispermoideae</taxon>
        <taxon>Cissampelideae</taxon>
        <taxon>Stephania</taxon>
    </lineage>
</organism>
<keyword evidence="3" id="KW-1185">Reference proteome</keyword>
<protein>
    <submittedName>
        <fullName evidence="2">Uncharacterized protein</fullName>
    </submittedName>
</protein>
<comment type="caution">
    <text evidence="2">The sequence shown here is derived from an EMBL/GenBank/DDBJ whole genome shotgun (WGS) entry which is preliminary data.</text>
</comment>
<name>A0AAP0PNC3_9MAGN</name>